<evidence type="ECO:0008006" key="5">
    <source>
        <dbReference type="Google" id="ProtNLM"/>
    </source>
</evidence>
<reference evidence="3 4" key="1">
    <citation type="journal article" date="2015" name="Emerg. Microbes Infect.">
        <title>Characterization of 17 strains belonging to the Mycobacterium simiae complex and description of Mycobacterium paraense sp. nov.</title>
        <authorList>
            <person name="Fusco da Costa A.R."/>
            <person name="Fedrizzi T."/>
            <person name="Lopes M.L."/>
            <person name="Pecorari M."/>
            <person name="Oliveira da Costa W.L."/>
            <person name="Giacobazzi E."/>
            <person name="da Costa Bahia J.R."/>
            <person name="De Sanctis V."/>
            <person name="Batista Lima K.V."/>
            <person name="Bertorelli R."/>
            <person name="Grottola A."/>
            <person name="Fabio A."/>
            <person name="Mariottini A."/>
            <person name="Ferretti P."/>
            <person name="Di Leva F."/>
            <person name="Fregni Serpini G."/>
            <person name="Tagliazucchi S."/>
            <person name="Rumpianesi F."/>
            <person name="Jousson O."/>
            <person name="Segata N."/>
            <person name="Tortoli E."/>
        </authorList>
    </citation>
    <scope>NUCLEOTIDE SEQUENCE [LARGE SCALE GENOMIC DNA]</scope>
    <source>
        <strain evidence="1 4">FI-07156</strain>
        <strain evidence="2 3">IEC33</strain>
    </source>
</reference>
<dbReference type="EMBL" id="LQPN01000059">
    <property type="protein sequence ID" value="ORW43080.1"/>
    <property type="molecule type" value="Genomic_DNA"/>
</dbReference>
<evidence type="ECO:0000313" key="2">
    <source>
        <dbReference type="EMBL" id="ORW43080.1"/>
    </source>
</evidence>
<dbReference type="Proteomes" id="UP000193801">
    <property type="component" value="Unassembled WGS sequence"/>
</dbReference>
<accession>A0A1X2A735</accession>
<keyword evidence="4" id="KW-1185">Reference proteome</keyword>
<reference evidence="1" key="3">
    <citation type="submission" date="2016-01" db="EMBL/GenBank/DDBJ databases">
        <authorList>
            <person name="Ana R.F.D.C."/>
            <person name="Tarcisio F."/>
            <person name="Maria L.L."/>
            <person name="Monica P."/>
            <person name="Wana L.O.D.C."/>
            <person name="Elisabetta G."/>
            <person name="Jeann R.D.C.B."/>
            <person name="Veronica D.S."/>
            <person name="Karla V.B.L."/>
            <person name="Roberto B."/>
            <person name="Antonella G."/>
            <person name="Anna F."/>
            <person name="Alessandro M."/>
            <person name="Pamela F."/>
            <person name="Francesca D.L."/>
            <person name="Giulia F.S."/>
            <person name="Sara T."/>
            <person name="Fabio R."/>
            <person name="Olivier J."/>
            <person name="Nicola S."/>
            <person name="Enrico T."/>
        </authorList>
    </citation>
    <scope>NUCLEOTIDE SEQUENCE</scope>
    <source>
        <strain evidence="1">FI-07156</strain>
    </source>
</reference>
<gene>
    <name evidence="2" type="ORF">AWB90_18160</name>
    <name evidence="1" type="ORF">AWB91_09880</name>
</gene>
<comment type="caution">
    <text evidence="2">The sequence shown here is derived from an EMBL/GenBank/DDBJ whole genome shotgun (WGS) entry which is preliminary data.</text>
</comment>
<evidence type="ECO:0000313" key="3">
    <source>
        <dbReference type="Proteomes" id="UP000193285"/>
    </source>
</evidence>
<reference evidence="2" key="2">
    <citation type="submission" date="2016-01" db="EMBL/GenBank/DDBJ databases">
        <authorList>
            <person name="Oliw E.H."/>
        </authorList>
    </citation>
    <scope>NUCLEOTIDE SEQUENCE</scope>
    <source>
        <strain evidence="2">IEC33</strain>
    </source>
</reference>
<sequence>MRITKIAAGGLVALASLFGSGIGLGTARADSGQEKEACQLMDDPAGPESGYLPAEYAFMRLRATMSAEAARTVMSEAAQDFCPNHITDLPAGWR</sequence>
<dbReference type="AlphaFoldDB" id="A0A1X2A735"/>
<protein>
    <recommendedName>
        <fullName evidence="5">DUF732 domain-containing protein</fullName>
    </recommendedName>
</protein>
<dbReference type="STRING" id="767916.AWB91_09880"/>
<dbReference type="Proteomes" id="UP000193285">
    <property type="component" value="Unassembled WGS sequence"/>
</dbReference>
<organism evidence="2 3">
    <name type="scientific">Mycobacterium paraense</name>
    <dbReference type="NCBI Taxonomy" id="767916"/>
    <lineage>
        <taxon>Bacteria</taxon>
        <taxon>Bacillati</taxon>
        <taxon>Actinomycetota</taxon>
        <taxon>Actinomycetes</taxon>
        <taxon>Mycobacteriales</taxon>
        <taxon>Mycobacteriaceae</taxon>
        <taxon>Mycobacterium</taxon>
        <taxon>Mycobacterium simiae complex</taxon>
    </lineage>
</organism>
<evidence type="ECO:0000313" key="4">
    <source>
        <dbReference type="Proteomes" id="UP000193801"/>
    </source>
</evidence>
<dbReference type="RefSeq" id="WP_085093674.1">
    <property type="nucleotide sequence ID" value="NZ_JACKVQ010000009.1"/>
</dbReference>
<proteinExistence type="predicted"/>
<evidence type="ECO:0000313" key="1">
    <source>
        <dbReference type="EMBL" id="ORW32785.1"/>
    </source>
</evidence>
<name>A0A1X2A735_9MYCO</name>
<dbReference type="EMBL" id="LQPK01000006">
    <property type="protein sequence ID" value="ORW32785.1"/>
    <property type="molecule type" value="Genomic_DNA"/>
</dbReference>